<dbReference type="Gene3D" id="3.30.565.10">
    <property type="entry name" value="Histidine kinase-like ATPase, C-terminal domain"/>
    <property type="match status" value="1"/>
</dbReference>
<feature type="domain" description="Cache" evidence="7">
    <location>
        <begin position="38"/>
        <end position="272"/>
    </location>
</feature>
<name>A0A0M0KME6_ALKHA</name>
<dbReference type="SUPFAM" id="SSF55874">
    <property type="entry name" value="ATPase domain of HSP90 chaperone/DNA topoisomerase II/histidine kinase"/>
    <property type="match status" value="1"/>
</dbReference>
<accession>A0A4Y7X207</accession>
<dbReference type="GeneID" id="87596748"/>
<evidence type="ECO:0000256" key="2">
    <source>
        <dbReference type="ARBA" id="ARBA00022475"/>
    </source>
</evidence>
<protein>
    <recommendedName>
        <fullName evidence="10">Two-component system, sensor histidine kinase YesM</fullName>
    </recommendedName>
</protein>
<dbReference type="InterPro" id="IPR033479">
    <property type="entry name" value="dCache_1"/>
</dbReference>
<evidence type="ECO:0000256" key="3">
    <source>
        <dbReference type="ARBA" id="ARBA00022692"/>
    </source>
</evidence>
<dbReference type="GO" id="GO:0005886">
    <property type="term" value="C:plasma membrane"/>
    <property type="evidence" value="ECO:0007669"/>
    <property type="project" value="UniProtKB-SubCell"/>
</dbReference>
<feature type="transmembrane region" description="Helical" evidence="6">
    <location>
        <begin position="288"/>
        <end position="310"/>
    </location>
</feature>
<evidence type="ECO:0000259" key="7">
    <source>
        <dbReference type="Pfam" id="PF02743"/>
    </source>
</evidence>
<dbReference type="PANTHER" id="PTHR34220:SF7">
    <property type="entry name" value="SENSOR HISTIDINE KINASE YPDA"/>
    <property type="match status" value="1"/>
</dbReference>
<reference evidence="9" key="1">
    <citation type="submission" date="2015-08" db="EMBL/GenBank/DDBJ databases">
        <title>Complete DNA Sequence of Pseudomonas syringae pv. actinidiae, the Causal Agent of Kiwifruit Canker Disease.</title>
        <authorList>
            <person name="Rikkerink E.H.A."/>
            <person name="Fineran P.C."/>
        </authorList>
    </citation>
    <scope>NUCLEOTIDE SEQUENCE</scope>
    <source>
        <strain evidence="9">DSM 13666</strain>
    </source>
</reference>
<dbReference type="OMA" id="QLNWMAI"/>
<gene>
    <name evidence="9" type="ORF">AMD02_13760</name>
</gene>
<evidence type="ECO:0000313" key="9">
    <source>
        <dbReference type="EMBL" id="KOO39797.1"/>
    </source>
</evidence>
<keyword evidence="4 6" id="KW-1133">Transmembrane helix</keyword>
<accession>A0A0M0KME6</accession>
<evidence type="ECO:0008006" key="10">
    <source>
        <dbReference type="Google" id="ProtNLM"/>
    </source>
</evidence>
<feature type="transmembrane region" description="Helical" evidence="6">
    <location>
        <begin position="12"/>
        <end position="33"/>
    </location>
</feature>
<sequence length="586" mass="67617">MGVFKRYQIRHIFFTSFFAFMLLAFIVIISVSYRYSVNEMVQATTEYQEQLLTLLSNDISNYLQSYDDISVGLSRQSNFRQALKGSEDPYTYNQLFQSLSRDLSNIVYSVPGLHSIEVYLHSPPHSEIQQPINYLPLEAVEEMGWTKRLDGKNSVWIGERVSYTMAGEERVLSLARNVFQARGEIEGVLVLNVHASTIETWLKQKSQESNLMIIDKQGRFVATSDPQHESVLYSPYFDQYLPYQPTMQTGENDKDEDALEVSMPIPNTEWTLKQVTPYSELTEGSRRMAAILVIIGAIMIVVALLVTYSLTKKFTTPIYELKNVLSKYPDQDLSGELPSDYRNEFGELFEGYKGLIRRNNELYRSLHRQYKRQREAEIKALQANINPHFLYNTLDQLNWMAIEKGDRTMSHMLENLGQMLRIGLSNGESILPLEKEVEYLKYYLKIQKLKMGERLTYTVDVPVMLYRYLIPKLTLQPFVENCFIHGFQDGRDGEVVIRAMEDQNHIVMTIQDNGIGFQPVTTKRSKLDMGGYGIRNVMERLDVYFDRYASVHVTGDEQGGTLVKIIIPKVLNKERLLDGRSITEAK</sequence>
<dbReference type="AlphaFoldDB" id="A0A0M0KME6"/>
<keyword evidence="2" id="KW-1003">Cell membrane</keyword>
<dbReference type="InterPro" id="IPR036890">
    <property type="entry name" value="HATPase_C_sf"/>
</dbReference>
<evidence type="ECO:0000256" key="6">
    <source>
        <dbReference type="SAM" id="Phobius"/>
    </source>
</evidence>
<evidence type="ECO:0000259" key="8">
    <source>
        <dbReference type="Pfam" id="PF06580"/>
    </source>
</evidence>
<dbReference type="Gene3D" id="6.10.340.10">
    <property type="match status" value="1"/>
</dbReference>
<feature type="domain" description="Signal transduction histidine kinase internal region" evidence="8">
    <location>
        <begin position="376"/>
        <end position="455"/>
    </location>
</feature>
<organism evidence="9">
    <name type="scientific">Halalkalibacterium halodurans</name>
    <name type="common">Bacillus halodurans</name>
    <dbReference type="NCBI Taxonomy" id="86665"/>
    <lineage>
        <taxon>Bacteria</taxon>
        <taxon>Bacillati</taxon>
        <taxon>Bacillota</taxon>
        <taxon>Bacilli</taxon>
        <taxon>Bacillales</taxon>
        <taxon>Bacillaceae</taxon>
        <taxon>Halalkalibacterium (ex Joshi et al. 2022)</taxon>
    </lineage>
</organism>
<evidence type="ECO:0000256" key="5">
    <source>
        <dbReference type="ARBA" id="ARBA00023136"/>
    </source>
</evidence>
<evidence type="ECO:0000256" key="4">
    <source>
        <dbReference type="ARBA" id="ARBA00022989"/>
    </source>
</evidence>
<dbReference type="InterPro" id="IPR010559">
    <property type="entry name" value="Sig_transdc_His_kin_internal"/>
</dbReference>
<keyword evidence="5 6" id="KW-0472">Membrane</keyword>
<keyword evidence="3 6" id="KW-0812">Transmembrane</keyword>
<dbReference type="RefSeq" id="WP_010897292.1">
    <property type="nucleotide sequence ID" value="NZ_CP040441.1"/>
</dbReference>
<dbReference type="PATRIC" id="fig|136160.3.peg.3203"/>
<dbReference type="GO" id="GO:0000155">
    <property type="term" value="F:phosphorelay sensor kinase activity"/>
    <property type="evidence" value="ECO:0007669"/>
    <property type="project" value="InterPro"/>
</dbReference>
<evidence type="ECO:0000256" key="1">
    <source>
        <dbReference type="ARBA" id="ARBA00004651"/>
    </source>
</evidence>
<dbReference type="Pfam" id="PF06580">
    <property type="entry name" value="His_kinase"/>
    <property type="match status" value="1"/>
</dbReference>
<dbReference type="InterPro" id="IPR050640">
    <property type="entry name" value="Bact_2-comp_sensor_kinase"/>
</dbReference>
<dbReference type="Pfam" id="PF02743">
    <property type="entry name" value="dCache_1"/>
    <property type="match status" value="1"/>
</dbReference>
<dbReference type="PANTHER" id="PTHR34220">
    <property type="entry name" value="SENSOR HISTIDINE KINASE YPDA"/>
    <property type="match status" value="1"/>
</dbReference>
<comment type="subcellular location">
    <subcellularLocation>
        <location evidence="1">Cell membrane</location>
        <topology evidence="1">Multi-pass membrane protein</topology>
    </subcellularLocation>
</comment>
<dbReference type="EMBL" id="LILD01000001">
    <property type="protein sequence ID" value="KOO39797.1"/>
    <property type="molecule type" value="Genomic_DNA"/>
</dbReference>
<comment type="caution">
    <text evidence="9">The sequence shown here is derived from an EMBL/GenBank/DDBJ whole genome shotgun (WGS) entry which is preliminary data.</text>
</comment>
<proteinExistence type="predicted"/>